<name>A0A9D2AWF2_9FIRM</name>
<comment type="caution">
    <text evidence="2">The sequence shown here is derived from an EMBL/GenBank/DDBJ whole genome shotgun (WGS) entry which is preliminary data.</text>
</comment>
<feature type="transmembrane region" description="Helical" evidence="1">
    <location>
        <begin position="370"/>
        <end position="393"/>
    </location>
</feature>
<dbReference type="AlphaFoldDB" id="A0A9D2AWF2"/>
<feature type="transmembrane region" description="Helical" evidence="1">
    <location>
        <begin position="210"/>
        <end position="228"/>
    </location>
</feature>
<evidence type="ECO:0000313" key="3">
    <source>
        <dbReference type="Proteomes" id="UP000886780"/>
    </source>
</evidence>
<evidence type="ECO:0000256" key="1">
    <source>
        <dbReference type="SAM" id="Phobius"/>
    </source>
</evidence>
<dbReference type="EMBL" id="DXEU01000110">
    <property type="protein sequence ID" value="HIX52420.1"/>
    <property type="molecule type" value="Genomic_DNA"/>
</dbReference>
<gene>
    <name evidence="2" type="ORF">IAA28_06410</name>
</gene>
<reference evidence="2" key="2">
    <citation type="submission" date="2021-04" db="EMBL/GenBank/DDBJ databases">
        <authorList>
            <person name="Gilroy R."/>
        </authorList>
    </citation>
    <scope>NUCLEOTIDE SEQUENCE</scope>
    <source>
        <strain evidence="2">ChiGjej4B4-12881</strain>
    </source>
</reference>
<organism evidence="2 3">
    <name type="scientific">Candidatus Lachnoclostridium stercoripullorum</name>
    <dbReference type="NCBI Taxonomy" id="2838635"/>
    <lineage>
        <taxon>Bacteria</taxon>
        <taxon>Bacillati</taxon>
        <taxon>Bacillota</taxon>
        <taxon>Clostridia</taxon>
        <taxon>Lachnospirales</taxon>
        <taxon>Lachnospiraceae</taxon>
    </lineage>
</organism>
<keyword evidence="1" id="KW-1133">Transmembrane helix</keyword>
<feature type="transmembrane region" description="Helical" evidence="1">
    <location>
        <begin position="83"/>
        <end position="105"/>
    </location>
</feature>
<keyword evidence="1" id="KW-0812">Transmembrane</keyword>
<feature type="transmembrane region" description="Helical" evidence="1">
    <location>
        <begin position="167"/>
        <end position="198"/>
    </location>
</feature>
<sequence length="611" mass="69973">MDKQEKRFLRMEYLLALGVFLLFAFWVNQGIKMTGLYGDDLYLWYCYHTESLREFLLPLGGTKFRLIHNILCYLQLLFMGPDIWLMVPFNIIVNALIALALFHFVRKIAGCPYLAGSCGLAYLLSHLSYYQITQGYGLMEASALWLALTILYLMYRYLNGLGDRRRIYALSAVLYFIVCLIHERYMVLLAVLLFAVVLRHILTGEREYRLTAMAFAAFAAVMLLRFLTTGTIIPAGTGGTEVTDTFSLQEALGYAVDNVLYVFGVNAGPIHLDGVEWQNVPRLLRLTVYATDGILAVLVVLAAVSGWRQRERRREYACTAALMLFFMAMCIGAASVTVRLEMRWVYVTYSAALLFMAYLWRIVKNGGGRLAVRAAFMAAACYFVLILPVELFYRDNYENLYFWSGQEEANSLADVTWGVYGDDIFGTEIYIIGEEWEDAEYRADAFWRPYRTDPAQPLPTVTFIDSLGEAWPITDRDKKIVLKADPEHHRYVDVTSMIKVKKYQNVYGYYEHDGWMDQKTKIRVFTGTSGQLRIGFYAPKEITGNETITVSSGGKLIEEIHLTDHWADLMIPVMKQRYIELDIECNFYSVDPEQEMRGETPMAINVQMSAE</sequence>
<proteinExistence type="predicted"/>
<feature type="transmembrane region" description="Helical" evidence="1">
    <location>
        <begin position="316"/>
        <end position="338"/>
    </location>
</feature>
<keyword evidence="1" id="KW-0472">Membrane</keyword>
<accession>A0A9D2AWF2</accession>
<feature type="transmembrane region" description="Helical" evidence="1">
    <location>
        <begin position="286"/>
        <end position="304"/>
    </location>
</feature>
<evidence type="ECO:0000313" key="2">
    <source>
        <dbReference type="EMBL" id="HIX52420.1"/>
    </source>
</evidence>
<feature type="transmembrane region" description="Helical" evidence="1">
    <location>
        <begin position="344"/>
        <end position="363"/>
    </location>
</feature>
<reference evidence="2" key="1">
    <citation type="journal article" date="2021" name="PeerJ">
        <title>Extensive microbial diversity within the chicken gut microbiome revealed by metagenomics and culture.</title>
        <authorList>
            <person name="Gilroy R."/>
            <person name="Ravi A."/>
            <person name="Getino M."/>
            <person name="Pursley I."/>
            <person name="Horton D.L."/>
            <person name="Alikhan N.F."/>
            <person name="Baker D."/>
            <person name="Gharbi K."/>
            <person name="Hall N."/>
            <person name="Watson M."/>
            <person name="Adriaenssens E.M."/>
            <person name="Foster-Nyarko E."/>
            <person name="Jarju S."/>
            <person name="Secka A."/>
            <person name="Antonio M."/>
            <person name="Oren A."/>
            <person name="Chaudhuri R.R."/>
            <person name="La Ragione R."/>
            <person name="Hildebrand F."/>
            <person name="Pallen M.J."/>
        </authorList>
    </citation>
    <scope>NUCLEOTIDE SEQUENCE</scope>
    <source>
        <strain evidence="2">ChiGjej4B4-12881</strain>
    </source>
</reference>
<protein>
    <submittedName>
        <fullName evidence="2">Uncharacterized protein</fullName>
    </submittedName>
</protein>
<dbReference type="Proteomes" id="UP000886780">
    <property type="component" value="Unassembled WGS sequence"/>
</dbReference>
<feature type="transmembrane region" description="Helical" evidence="1">
    <location>
        <begin position="136"/>
        <end position="155"/>
    </location>
</feature>